<organism evidence="2 3">
    <name type="scientific">Rotaria magnacalcarata</name>
    <dbReference type="NCBI Taxonomy" id="392030"/>
    <lineage>
        <taxon>Eukaryota</taxon>
        <taxon>Metazoa</taxon>
        <taxon>Spiralia</taxon>
        <taxon>Gnathifera</taxon>
        <taxon>Rotifera</taxon>
        <taxon>Eurotatoria</taxon>
        <taxon>Bdelloidea</taxon>
        <taxon>Philodinida</taxon>
        <taxon>Philodinidae</taxon>
        <taxon>Rotaria</taxon>
    </lineage>
</organism>
<evidence type="ECO:0000313" key="3">
    <source>
        <dbReference type="Proteomes" id="UP000676336"/>
    </source>
</evidence>
<dbReference type="AlphaFoldDB" id="A0A8S3DL61"/>
<feature type="compositionally biased region" description="Basic and acidic residues" evidence="1">
    <location>
        <begin position="195"/>
        <end position="206"/>
    </location>
</feature>
<evidence type="ECO:0000256" key="1">
    <source>
        <dbReference type="SAM" id="MobiDB-lite"/>
    </source>
</evidence>
<dbReference type="InterPro" id="IPR016024">
    <property type="entry name" value="ARM-type_fold"/>
</dbReference>
<feature type="non-terminal residue" evidence="2">
    <location>
        <position position="308"/>
    </location>
</feature>
<dbReference type="EMBL" id="CAJOBI010216448">
    <property type="protein sequence ID" value="CAF5030801.1"/>
    <property type="molecule type" value="Genomic_DNA"/>
</dbReference>
<feature type="non-terminal residue" evidence="2">
    <location>
        <position position="1"/>
    </location>
</feature>
<evidence type="ECO:0000313" key="2">
    <source>
        <dbReference type="EMBL" id="CAF5030801.1"/>
    </source>
</evidence>
<dbReference type="SUPFAM" id="SSF48371">
    <property type="entry name" value="ARM repeat"/>
    <property type="match status" value="1"/>
</dbReference>
<feature type="compositionally biased region" description="Acidic residues" evidence="1">
    <location>
        <begin position="242"/>
        <end position="267"/>
    </location>
</feature>
<protein>
    <submittedName>
        <fullName evidence="2">Uncharacterized protein</fullName>
    </submittedName>
</protein>
<dbReference type="Proteomes" id="UP000676336">
    <property type="component" value="Unassembled WGS sequence"/>
</dbReference>
<feature type="region of interest" description="Disordered" evidence="1">
    <location>
        <begin position="151"/>
        <end position="295"/>
    </location>
</feature>
<comment type="caution">
    <text evidence="2">The sequence shown here is derived from an EMBL/GenBank/DDBJ whole genome shotgun (WGS) entry which is preliminary data.</text>
</comment>
<accession>A0A8S3DL61</accession>
<feature type="compositionally biased region" description="Polar residues" evidence="1">
    <location>
        <begin position="179"/>
        <end position="189"/>
    </location>
</feature>
<name>A0A8S3DL61_9BILA</name>
<reference evidence="2" key="1">
    <citation type="submission" date="2021-02" db="EMBL/GenBank/DDBJ databases">
        <authorList>
            <person name="Nowell W R."/>
        </authorList>
    </citation>
    <scope>NUCLEOTIDE SEQUENCE</scope>
</reference>
<dbReference type="Pfam" id="PF25571">
    <property type="entry name" value="TPR_CCP1_N"/>
    <property type="match status" value="1"/>
</dbReference>
<proteinExistence type="predicted"/>
<feature type="compositionally biased region" description="Low complexity" evidence="1">
    <location>
        <begin position="165"/>
        <end position="178"/>
    </location>
</feature>
<sequence length="308" mass="34495">EEKLAARATTTTIVRDILAVVFLMDKSQGQNRVRTVKIKEGLLKVLLNIVKSKAGRVQFLEANGFYLLYELALNVLPSDYSCTFVDLSCQVLLHCCPKQQLPIDSIFSPVRFNLPQGYDYIVSNELLSADPQIAKDLDELREKCKSAIPTNERVSTADQRLRPKSSIGSAITRSSSATKCVTTASSVRPKSSKGTKLEKKKTEQKTVTKKKSVTNGTKYRQVPGLNSNNLDDQEDTGIRLVEDEELDDEDSSKSDDNDEEEDDEEDEISNKENVLDSSVPLPNDEQQTRDSVDLSRAYEQFFDEMVDP</sequence>
<gene>
    <name evidence="2" type="ORF">SMN809_LOCUS58100</name>
</gene>